<dbReference type="Proteomes" id="UP000030752">
    <property type="component" value="Unassembled WGS sequence"/>
</dbReference>
<proteinExistence type="predicted"/>
<evidence type="ECO:0000313" key="4">
    <source>
        <dbReference type="Proteomes" id="UP000030752"/>
    </source>
</evidence>
<dbReference type="RefSeq" id="XP_008715201.1">
    <property type="nucleotide sequence ID" value="XM_008716979.1"/>
</dbReference>
<dbReference type="VEuPathDB" id="FungiDB:HMPREF1541_02624"/>
<name>W2S4F2_CYPE1</name>
<dbReference type="AlphaFoldDB" id="W2S4F2"/>
<dbReference type="Pfam" id="PF14420">
    <property type="entry name" value="Clr5"/>
    <property type="match status" value="1"/>
</dbReference>
<dbReference type="OrthoDB" id="539213at2759"/>
<sequence>MPPRSISSRRAQPQPRHSVEAWAQRRDLITSLYSDDNLTVGQVRTILDEDHGFRATERQFRRKFKEWNLDKNIKDSEMRTMLCVEYMRRESDGKESTFEIWGRLVDPRKLQRFAQRKAESAPDLLTANHTAVLPDHITCHTPIDEDEAPFDDLEDLHNCSSDPMSTDMQKSDPRAGATQHAAVTDPAFYSDEETIMFGPSFSEGSEASTERQFRSTFLVDRGALSRFWEPFWQEGQPSNDIRSANGARAHHRGGATPQPQTSVATTGTNSSTLASNAALAAYSEGPTMPDLASALEDVSRAQQSIFGDMNSLYQSQDRLRDLELDHRDQHARLDNSIGAILGFLTSEYGRRPNFGRIPR</sequence>
<feature type="domain" description="Clr5" evidence="2">
    <location>
        <begin position="19"/>
        <end position="71"/>
    </location>
</feature>
<evidence type="ECO:0000313" key="3">
    <source>
        <dbReference type="EMBL" id="ETN43465.1"/>
    </source>
</evidence>
<dbReference type="EMBL" id="KB822718">
    <property type="protein sequence ID" value="ETN43465.1"/>
    <property type="molecule type" value="Genomic_DNA"/>
</dbReference>
<dbReference type="HOGENOM" id="CLU_771646_0_0_1"/>
<dbReference type="InParanoid" id="W2S4F2"/>
<reference evidence="3 4" key="1">
    <citation type="submission" date="2013-03" db="EMBL/GenBank/DDBJ databases">
        <title>The Genome Sequence of Phialophora europaea CBS 101466.</title>
        <authorList>
            <consortium name="The Broad Institute Genomics Platform"/>
            <person name="Cuomo C."/>
            <person name="de Hoog S."/>
            <person name="Gorbushina A."/>
            <person name="Walker B."/>
            <person name="Young S.K."/>
            <person name="Zeng Q."/>
            <person name="Gargeya S."/>
            <person name="Fitzgerald M."/>
            <person name="Haas B."/>
            <person name="Abouelleil A."/>
            <person name="Allen A.W."/>
            <person name="Alvarado L."/>
            <person name="Arachchi H.M."/>
            <person name="Berlin A.M."/>
            <person name="Chapman S.B."/>
            <person name="Gainer-Dewar J."/>
            <person name="Goldberg J."/>
            <person name="Griggs A."/>
            <person name="Gujja S."/>
            <person name="Hansen M."/>
            <person name="Howarth C."/>
            <person name="Imamovic A."/>
            <person name="Ireland A."/>
            <person name="Larimer J."/>
            <person name="McCowan C."/>
            <person name="Murphy C."/>
            <person name="Pearson M."/>
            <person name="Poon T.W."/>
            <person name="Priest M."/>
            <person name="Roberts A."/>
            <person name="Saif S."/>
            <person name="Shea T."/>
            <person name="Sisk P."/>
            <person name="Sykes S."/>
            <person name="Wortman J."/>
            <person name="Nusbaum C."/>
            <person name="Birren B."/>
        </authorList>
    </citation>
    <scope>NUCLEOTIDE SEQUENCE [LARGE SCALE GENOMIC DNA]</scope>
    <source>
        <strain evidence="3 4">CBS 101466</strain>
    </source>
</reference>
<dbReference type="InterPro" id="IPR025676">
    <property type="entry name" value="Clr5_dom"/>
</dbReference>
<feature type="region of interest" description="Disordered" evidence="1">
    <location>
        <begin position="234"/>
        <end position="269"/>
    </location>
</feature>
<dbReference type="eggNOG" id="ENOG502RZNG">
    <property type="taxonomic scope" value="Eukaryota"/>
</dbReference>
<protein>
    <recommendedName>
        <fullName evidence="2">Clr5 domain-containing protein</fullName>
    </recommendedName>
</protein>
<dbReference type="GeneID" id="19969963"/>
<evidence type="ECO:0000256" key="1">
    <source>
        <dbReference type="SAM" id="MobiDB-lite"/>
    </source>
</evidence>
<dbReference type="PANTHER" id="PTHR38788">
    <property type="entry name" value="CLR5 DOMAIN-CONTAINING PROTEIN"/>
    <property type="match status" value="1"/>
</dbReference>
<organism evidence="3 4">
    <name type="scientific">Cyphellophora europaea (strain CBS 101466)</name>
    <name type="common">Phialophora europaea</name>
    <dbReference type="NCBI Taxonomy" id="1220924"/>
    <lineage>
        <taxon>Eukaryota</taxon>
        <taxon>Fungi</taxon>
        <taxon>Dikarya</taxon>
        <taxon>Ascomycota</taxon>
        <taxon>Pezizomycotina</taxon>
        <taxon>Eurotiomycetes</taxon>
        <taxon>Chaetothyriomycetidae</taxon>
        <taxon>Chaetothyriales</taxon>
        <taxon>Cyphellophoraceae</taxon>
        <taxon>Cyphellophora</taxon>
    </lineage>
</organism>
<dbReference type="STRING" id="1220924.W2S4F2"/>
<accession>W2S4F2</accession>
<evidence type="ECO:0000259" key="2">
    <source>
        <dbReference type="Pfam" id="PF14420"/>
    </source>
</evidence>
<keyword evidence="4" id="KW-1185">Reference proteome</keyword>
<gene>
    <name evidence="3" type="ORF">HMPREF1541_02624</name>
</gene>
<dbReference type="PANTHER" id="PTHR38788:SF3">
    <property type="entry name" value="CLR5 DOMAIN-CONTAINING PROTEIN"/>
    <property type="match status" value="1"/>
</dbReference>